<reference evidence="2" key="1">
    <citation type="journal article" date="2014" name="Nat. Genet.">
        <title>Genome of the human hookworm Necator americanus.</title>
        <authorList>
            <person name="Tang Y.T."/>
            <person name="Gao X."/>
            <person name="Rosa B.A."/>
            <person name="Abubucker S."/>
            <person name="Hallsworth-Pepin K."/>
            <person name="Martin J."/>
            <person name="Tyagi R."/>
            <person name="Heizer E."/>
            <person name="Zhang X."/>
            <person name="Bhonagiri-Palsikar V."/>
            <person name="Minx P."/>
            <person name="Warren W.C."/>
            <person name="Wang Q."/>
            <person name="Zhan B."/>
            <person name="Hotez P.J."/>
            <person name="Sternberg P.W."/>
            <person name="Dougall A."/>
            <person name="Gaze S.T."/>
            <person name="Mulvenna J."/>
            <person name="Sotillo J."/>
            <person name="Ranganathan S."/>
            <person name="Rabelo E.M."/>
            <person name="Wilson R.K."/>
            <person name="Felgner P.L."/>
            <person name="Bethony J."/>
            <person name="Hawdon J.M."/>
            <person name="Gasser R.B."/>
            <person name="Loukas A."/>
            <person name="Mitreva M."/>
        </authorList>
    </citation>
    <scope>NUCLEOTIDE SEQUENCE [LARGE SCALE GENOMIC DNA]</scope>
</reference>
<gene>
    <name evidence="1" type="ORF">NECAME_07998</name>
</gene>
<sequence length="94" mass="10503">MELHDSSETSEPLWDKTTFDATSALPTQLIGFTVSDFESNEAATKTGLKVRVFSRREAKNSTTYALDTAVKVLDLLQEYFNTPLSNNKLGFHLT</sequence>
<dbReference type="Proteomes" id="UP000053676">
    <property type="component" value="Unassembled WGS sequence"/>
</dbReference>
<dbReference type="EMBL" id="KI658502">
    <property type="protein sequence ID" value="ETN82348.1"/>
    <property type="molecule type" value="Genomic_DNA"/>
</dbReference>
<name>W2TKP9_NECAM</name>
<dbReference type="GO" id="GO:0016020">
    <property type="term" value="C:membrane"/>
    <property type="evidence" value="ECO:0007669"/>
    <property type="project" value="TreeGrafter"/>
</dbReference>
<dbReference type="KEGG" id="nai:NECAME_07998"/>
<proteinExistence type="predicted"/>
<dbReference type="AlphaFoldDB" id="W2TKP9"/>
<keyword evidence="2" id="KW-1185">Reference proteome</keyword>
<dbReference type="GO" id="GO:0043171">
    <property type="term" value="P:peptide catabolic process"/>
    <property type="evidence" value="ECO:0007669"/>
    <property type="project" value="TreeGrafter"/>
</dbReference>
<dbReference type="GO" id="GO:0042277">
    <property type="term" value="F:peptide binding"/>
    <property type="evidence" value="ECO:0007669"/>
    <property type="project" value="TreeGrafter"/>
</dbReference>
<dbReference type="OrthoDB" id="10031169at2759"/>
<dbReference type="GO" id="GO:0005615">
    <property type="term" value="C:extracellular space"/>
    <property type="evidence" value="ECO:0007669"/>
    <property type="project" value="TreeGrafter"/>
</dbReference>
<dbReference type="PANTHER" id="PTHR11533:SF301">
    <property type="entry name" value="AMINOPEPTIDASE"/>
    <property type="match status" value="1"/>
</dbReference>
<dbReference type="GO" id="GO:0070006">
    <property type="term" value="F:metalloaminopeptidase activity"/>
    <property type="evidence" value="ECO:0007669"/>
    <property type="project" value="TreeGrafter"/>
</dbReference>
<evidence type="ECO:0000313" key="1">
    <source>
        <dbReference type="EMBL" id="ETN82348.1"/>
    </source>
</evidence>
<dbReference type="Gene3D" id="3.30.2010.30">
    <property type="match status" value="1"/>
</dbReference>
<dbReference type="GO" id="GO:0006508">
    <property type="term" value="P:proteolysis"/>
    <property type="evidence" value="ECO:0007669"/>
    <property type="project" value="TreeGrafter"/>
</dbReference>
<dbReference type="GO" id="GO:0005737">
    <property type="term" value="C:cytoplasm"/>
    <property type="evidence" value="ECO:0007669"/>
    <property type="project" value="TreeGrafter"/>
</dbReference>
<evidence type="ECO:0000313" key="2">
    <source>
        <dbReference type="Proteomes" id="UP000053676"/>
    </source>
</evidence>
<dbReference type="GO" id="GO:0008270">
    <property type="term" value="F:zinc ion binding"/>
    <property type="evidence" value="ECO:0007669"/>
    <property type="project" value="TreeGrafter"/>
</dbReference>
<dbReference type="InterPro" id="IPR050344">
    <property type="entry name" value="Peptidase_M1_aminopeptidases"/>
</dbReference>
<accession>W2TKP9</accession>
<organism evidence="1 2">
    <name type="scientific">Necator americanus</name>
    <name type="common">Human hookworm</name>
    <dbReference type="NCBI Taxonomy" id="51031"/>
    <lineage>
        <taxon>Eukaryota</taxon>
        <taxon>Metazoa</taxon>
        <taxon>Ecdysozoa</taxon>
        <taxon>Nematoda</taxon>
        <taxon>Chromadorea</taxon>
        <taxon>Rhabditida</taxon>
        <taxon>Rhabditina</taxon>
        <taxon>Rhabditomorpha</taxon>
        <taxon>Strongyloidea</taxon>
        <taxon>Ancylostomatidae</taxon>
        <taxon>Bunostominae</taxon>
        <taxon>Necator</taxon>
    </lineage>
</organism>
<protein>
    <submittedName>
        <fullName evidence="1">Uncharacterized protein</fullName>
    </submittedName>
</protein>
<dbReference type="PANTHER" id="PTHR11533">
    <property type="entry name" value="PROTEASE M1 ZINC METALLOPROTEASE"/>
    <property type="match status" value="1"/>
</dbReference>